<organism evidence="4 5">
    <name type="scientific">Bacillus weihaiensis</name>
    <dbReference type="NCBI Taxonomy" id="1547283"/>
    <lineage>
        <taxon>Bacteria</taxon>
        <taxon>Bacillati</taxon>
        <taxon>Bacillota</taxon>
        <taxon>Bacilli</taxon>
        <taxon>Bacillales</taxon>
        <taxon>Bacillaceae</taxon>
        <taxon>Bacillus</taxon>
    </lineage>
</organism>
<dbReference type="OrthoDB" id="9799092at2"/>
<dbReference type="Gene3D" id="3.40.630.30">
    <property type="match status" value="1"/>
</dbReference>
<dbReference type="PROSITE" id="PS51186">
    <property type="entry name" value="GNAT"/>
    <property type="match status" value="1"/>
</dbReference>
<dbReference type="GO" id="GO:0016747">
    <property type="term" value="F:acyltransferase activity, transferring groups other than amino-acyl groups"/>
    <property type="evidence" value="ECO:0007669"/>
    <property type="project" value="InterPro"/>
</dbReference>
<keyword evidence="2" id="KW-0012">Acyltransferase</keyword>
<dbReference type="RefSeq" id="WP_072580808.1">
    <property type="nucleotide sequence ID" value="NZ_CP016020.1"/>
</dbReference>
<dbReference type="InterPro" id="IPR050832">
    <property type="entry name" value="Bact_Acetyltransf"/>
</dbReference>
<dbReference type="PANTHER" id="PTHR43877">
    <property type="entry name" value="AMINOALKYLPHOSPHONATE N-ACETYLTRANSFERASE-RELATED-RELATED"/>
    <property type="match status" value="1"/>
</dbReference>
<evidence type="ECO:0000256" key="2">
    <source>
        <dbReference type="ARBA" id="ARBA00023315"/>
    </source>
</evidence>
<dbReference type="STRING" id="1547283.A9C19_15380"/>
<protein>
    <recommendedName>
        <fullName evidence="3">N-acetyltransferase domain-containing protein</fullName>
    </recommendedName>
</protein>
<dbReference type="Proteomes" id="UP000181936">
    <property type="component" value="Chromosome"/>
</dbReference>
<dbReference type="InterPro" id="IPR016181">
    <property type="entry name" value="Acyl_CoA_acyltransferase"/>
</dbReference>
<keyword evidence="5" id="KW-1185">Reference proteome</keyword>
<dbReference type="InterPro" id="IPR000182">
    <property type="entry name" value="GNAT_dom"/>
</dbReference>
<sequence>MYIKLLTPLDAKEYGELRLEALRHQPEAFLMTYEEVVDKENIIDIYREELMCENRLTYGAFNNKGDLLGIGTLQLGRQTKIKHKANILAMYVSESGRGLGIGKRLLEEIILKARSFQIEQLHLTVVSDNDRAKRLYSTMGFKVYGLEERALKLGDRYWAEEHMVLYI</sequence>
<evidence type="ECO:0000256" key="1">
    <source>
        <dbReference type="ARBA" id="ARBA00022679"/>
    </source>
</evidence>
<proteinExistence type="predicted"/>
<name>A0A1L3MUJ2_9BACI</name>
<accession>A0A1L3MUJ2</accession>
<evidence type="ECO:0000313" key="5">
    <source>
        <dbReference type="Proteomes" id="UP000181936"/>
    </source>
</evidence>
<dbReference type="SUPFAM" id="SSF55729">
    <property type="entry name" value="Acyl-CoA N-acyltransferases (Nat)"/>
    <property type="match status" value="1"/>
</dbReference>
<keyword evidence="1" id="KW-0808">Transferase</keyword>
<feature type="domain" description="N-acetyltransferase" evidence="3">
    <location>
        <begin position="1"/>
        <end position="167"/>
    </location>
</feature>
<evidence type="ECO:0000313" key="4">
    <source>
        <dbReference type="EMBL" id="APH06007.1"/>
    </source>
</evidence>
<evidence type="ECO:0000259" key="3">
    <source>
        <dbReference type="PROSITE" id="PS51186"/>
    </source>
</evidence>
<reference evidence="4 5" key="1">
    <citation type="journal article" date="2016" name="Sci. Rep.">
        <title>Complete genome sequence and transcriptomic analysis of a novel marine strain Bacillus weihaiensis reveals the mechanism of brown algae degradation.</title>
        <authorList>
            <person name="Zhu Y."/>
            <person name="Chen P."/>
            <person name="Bao Y."/>
            <person name="Men Y."/>
            <person name="Zeng Y."/>
            <person name="Yang J."/>
            <person name="Sun J."/>
            <person name="Sun Y."/>
        </authorList>
    </citation>
    <scope>NUCLEOTIDE SEQUENCE [LARGE SCALE GENOMIC DNA]</scope>
    <source>
        <strain evidence="4 5">Alg07</strain>
    </source>
</reference>
<dbReference type="KEGG" id="bwh:A9C19_15380"/>
<gene>
    <name evidence="4" type="ORF">A9C19_15380</name>
</gene>
<dbReference type="CDD" id="cd04301">
    <property type="entry name" value="NAT_SF"/>
    <property type="match status" value="1"/>
</dbReference>
<dbReference type="EMBL" id="CP016020">
    <property type="protein sequence ID" value="APH06007.1"/>
    <property type="molecule type" value="Genomic_DNA"/>
</dbReference>
<dbReference type="AlphaFoldDB" id="A0A1L3MUJ2"/>
<dbReference type="Pfam" id="PF00583">
    <property type="entry name" value="Acetyltransf_1"/>
    <property type="match status" value="1"/>
</dbReference>